<comment type="caution">
    <text evidence="3">The sequence shown here is derived from an EMBL/GenBank/DDBJ whole genome shotgun (WGS) entry which is preliminary data.</text>
</comment>
<evidence type="ECO:0000259" key="2">
    <source>
        <dbReference type="Pfam" id="PF13013"/>
    </source>
</evidence>
<feature type="region of interest" description="Disordered" evidence="1">
    <location>
        <begin position="339"/>
        <end position="360"/>
    </location>
</feature>
<name>A0A9P4GJ89_9PLEO</name>
<feature type="compositionally biased region" description="Polar residues" evidence="1">
    <location>
        <begin position="345"/>
        <end position="360"/>
    </location>
</feature>
<keyword evidence="4" id="KW-1185">Reference proteome</keyword>
<dbReference type="RefSeq" id="XP_040788693.1">
    <property type="nucleotide sequence ID" value="XM_040934969.1"/>
</dbReference>
<dbReference type="AlphaFoldDB" id="A0A9P4GJ89"/>
<gene>
    <name evidence="3" type="ORF">K460DRAFT_377418</name>
</gene>
<reference evidence="3" key="1">
    <citation type="submission" date="2020-01" db="EMBL/GenBank/DDBJ databases">
        <authorList>
            <consortium name="DOE Joint Genome Institute"/>
            <person name="Haridas S."/>
            <person name="Albert R."/>
            <person name="Binder M."/>
            <person name="Bloem J."/>
            <person name="Labutti K."/>
            <person name="Salamov A."/>
            <person name="Andreopoulos B."/>
            <person name="Baker S.E."/>
            <person name="Barry K."/>
            <person name="Bills G."/>
            <person name="Bluhm B.H."/>
            <person name="Cannon C."/>
            <person name="Castanera R."/>
            <person name="Culley D.E."/>
            <person name="Daum C."/>
            <person name="Ezra D."/>
            <person name="Gonzalez J.B."/>
            <person name="Henrissat B."/>
            <person name="Kuo A."/>
            <person name="Liang C."/>
            <person name="Lipzen A."/>
            <person name="Lutzoni F."/>
            <person name="Magnuson J."/>
            <person name="Mondo S."/>
            <person name="Nolan M."/>
            <person name="Ohm R."/>
            <person name="Pangilinan J."/>
            <person name="Park H.-J."/>
            <person name="Ramirez L."/>
            <person name="Alfaro M."/>
            <person name="Sun H."/>
            <person name="Tritt A."/>
            <person name="Yoshinaga Y."/>
            <person name="Zwiers L.-H."/>
            <person name="Turgeon B.G."/>
            <person name="Goodwin S.B."/>
            <person name="Spatafora J.W."/>
            <person name="Crous P.W."/>
            <person name="Grigoriev I.V."/>
        </authorList>
    </citation>
    <scope>NUCLEOTIDE SEQUENCE</scope>
    <source>
        <strain evidence="3">CBS 394.84</strain>
    </source>
</reference>
<protein>
    <recommendedName>
        <fullName evidence="2">F-box domain-containing protein</fullName>
    </recommendedName>
</protein>
<accession>A0A9P4GJ89</accession>
<dbReference type="Pfam" id="PF13013">
    <property type="entry name" value="F-box-like_2"/>
    <property type="match status" value="1"/>
</dbReference>
<organism evidence="3 4">
    <name type="scientific">Cucurbitaria berberidis CBS 394.84</name>
    <dbReference type="NCBI Taxonomy" id="1168544"/>
    <lineage>
        <taxon>Eukaryota</taxon>
        <taxon>Fungi</taxon>
        <taxon>Dikarya</taxon>
        <taxon>Ascomycota</taxon>
        <taxon>Pezizomycotina</taxon>
        <taxon>Dothideomycetes</taxon>
        <taxon>Pleosporomycetidae</taxon>
        <taxon>Pleosporales</taxon>
        <taxon>Pleosporineae</taxon>
        <taxon>Cucurbitariaceae</taxon>
        <taxon>Cucurbitaria</taxon>
    </lineage>
</organism>
<feature type="domain" description="F-box" evidence="2">
    <location>
        <begin position="38"/>
        <end position="112"/>
    </location>
</feature>
<dbReference type="EMBL" id="ML976616">
    <property type="protein sequence ID" value="KAF1846130.1"/>
    <property type="molecule type" value="Genomic_DNA"/>
</dbReference>
<dbReference type="GeneID" id="63852220"/>
<dbReference type="InterPro" id="IPR001810">
    <property type="entry name" value="F-box_dom"/>
</dbReference>
<evidence type="ECO:0000313" key="4">
    <source>
        <dbReference type="Proteomes" id="UP000800039"/>
    </source>
</evidence>
<evidence type="ECO:0000313" key="3">
    <source>
        <dbReference type="EMBL" id="KAF1846130.1"/>
    </source>
</evidence>
<dbReference type="Proteomes" id="UP000800039">
    <property type="component" value="Unassembled WGS sequence"/>
</dbReference>
<sequence length="360" mass="41311">MAPQTYDPHTRPHILTNILSENNKKADLDQKKPTGGAARCCFLELPPELRNRIYHFAQEIHFHPHGEVPPLLVKTTKATVLQQPYSARKFFALTQACKQIRSEFRPLWLRKSALRIEMKNVRPFITTYYPKTEEYKNAPSLLMVSWDHGDGEDDDVLSDVTLLCHLRAHSPTFTAEFVSRRLVDFDLPNVDCWDCGHSIHCDCGIDCEHEDARDEAICDLIGDHFYLRIVNKVLANSSEAWLKGVREDTQKDMKVEFTFDTVDQRATIYIRFLKGGAPALFDKKDMYNTAIRYLEQMGMLDLEHRQDLDFVVGEATDKYTRHFYGCHYATPTYSQIHISGRDLQSPDSTTAMGSQAVSTT</sequence>
<dbReference type="OrthoDB" id="3766937at2759"/>
<proteinExistence type="predicted"/>
<evidence type="ECO:0000256" key="1">
    <source>
        <dbReference type="SAM" id="MobiDB-lite"/>
    </source>
</evidence>